<proteinExistence type="predicted"/>
<organism evidence="2 3">
    <name type="scientific">Rhipicephalus microplus</name>
    <name type="common">Cattle tick</name>
    <name type="synonym">Boophilus microplus</name>
    <dbReference type="NCBI Taxonomy" id="6941"/>
    <lineage>
        <taxon>Eukaryota</taxon>
        <taxon>Metazoa</taxon>
        <taxon>Ecdysozoa</taxon>
        <taxon>Arthropoda</taxon>
        <taxon>Chelicerata</taxon>
        <taxon>Arachnida</taxon>
        <taxon>Acari</taxon>
        <taxon>Parasitiformes</taxon>
        <taxon>Ixodida</taxon>
        <taxon>Ixodoidea</taxon>
        <taxon>Ixodidae</taxon>
        <taxon>Rhipicephalinae</taxon>
        <taxon>Rhipicephalus</taxon>
        <taxon>Boophilus</taxon>
    </lineage>
</organism>
<feature type="domain" description="Bridge-like lipid transfer protein family member 1 C-terminal" evidence="1">
    <location>
        <begin position="1"/>
        <end position="524"/>
    </location>
</feature>
<reference evidence="2" key="2">
    <citation type="submission" date="2021-09" db="EMBL/GenBank/DDBJ databases">
        <authorList>
            <person name="Jia N."/>
            <person name="Wang J."/>
            <person name="Shi W."/>
            <person name="Du L."/>
            <person name="Sun Y."/>
            <person name="Zhan W."/>
            <person name="Jiang J."/>
            <person name="Wang Q."/>
            <person name="Zhang B."/>
            <person name="Ji P."/>
            <person name="Sakyi L.B."/>
            <person name="Cui X."/>
            <person name="Yuan T."/>
            <person name="Jiang B."/>
            <person name="Yang W."/>
            <person name="Lam T.T.-Y."/>
            <person name="Chang Q."/>
            <person name="Ding S."/>
            <person name="Wang X."/>
            <person name="Zhu J."/>
            <person name="Ruan X."/>
            <person name="Zhao L."/>
            <person name="Wei J."/>
            <person name="Que T."/>
            <person name="Du C."/>
            <person name="Cheng J."/>
            <person name="Dai P."/>
            <person name="Han X."/>
            <person name="Huang E."/>
            <person name="Gao Y."/>
            <person name="Liu J."/>
            <person name="Shao H."/>
            <person name="Ye R."/>
            <person name="Li L."/>
            <person name="Wei W."/>
            <person name="Wang X."/>
            <person name="Wang C."/>
            <person name="Huo Q."/>
            <person name="Li W."/>
            <person name="Guo W."/>
            <person name="Chen H."/>
            <person name="Chen S."/>
            <person name="Zhou L."/>
            <person name="Zhou L."/>
            <person name="Ni X."/>
            <person name="Tian J."/>
            <person name="Zhou Y."/>
            <person name="Sheng Y."/>
            <person name="Liu T."/>
            <person name="Pan Y."/>
            <person name="Xia L."/>
            <person name="Li J."/>
            <person name="Zhao F."/>
            <person name="Cao W."/>
        </authorList>
    </citation>
    <scope>NUCLEOTIDE SEQUENCE</scope>
    <source>
        <strain evidence="2">Rmic-2018</strain>
        <tissue evidence="2">Larvae</tissue>
    </source>
</reference>
<accession>A0A9J6F2R3</accession>
<dbReference type="PANTHER" id="PTHR31640:SF1">
    <property type="entry name" value="BRIDGE-LIKE LIPID TRANSFER PROTEIN FAMILY MEMBER 1"/>
    <property type="match status" value="1"/>
</dbReference>
<keyword evidence="3" id="KW-1185">Reference proteome</keyword>
<sequence>MHRWLTQGFRSQGRLAIDSRGHKDLNLAVDLNGSSLDAKGGIVGGAIELSRIHTHMGLQESWGREPVHTLTLALWAAESRLDYMGSSVLMGRVSQLTVELRDEWRLCEGCEATKRPALLFVHGQVHWDQLQLLISKSTTPDLAKMGAKLEEFFSQQFHSSRRVFSSMRLAGPRPRRADRIGGGPDESRHTHQRHWQGALALVSGLQLGWGLRLPLHGTLVGGSMDLQGGNVSLACFHGVSFRSKAWALFSLRQPSIHFATEAQDVLGPQAAVDTHVVQHLTFRLGHAAGSSGCTGSMATVCRISRNVLFPPQFKSVSEWFQYAFASSELDDVGRFPVFEGRPSPPRPPEAGHTMEMIFAFPSLELHMKTEQLQGEHSPGLDDSRPVVECSFVTEFDDHIFVAVDAEAFFFLHNLIVSYIREKDGGGAAKSQSPESERRKRSVAESLESLHRDFRDYQCYTWHLEPTVRLLSWAGKGIEPYGVDYILHKLGFSHARVTIPKWLQRGCMDPLDLFLSLMLERMLKAVRHS</sequence>
<protein>
    <recommendedName>
        <fullName evidence="1">Bridge-like lipid transfer protein family member 1 C-terminal domain-containing protein</fullName>
    </recommendedName>
</protein>
<dbReference type="EMBL" id="JABSTU010000001">
    <property type="protein sequence ID" value="KAH8040923.1"/>
    <property type="molecule type" value="Genomic_DNA"/>
</dbReference>
<gene>
    <name evidence="2" type="ORF">HPB51_013093</name>
</gene>
<dbReference type="AlphaFoldDB" id="A0A9J6F2R3"/>
<dbReference type="GO" id="GO:0098793">
    <property type="term" value="C:presynapse"/>
    <property type="evidence" value="ECO:0007669"/>
    <property type="project" value="GOC"/>
</dbReference>
<name>A0A9J6F2R3_RHIMP</name>
<reference evidence="2" key="1">
    <citation type="journal article" date="2020" name="Cell">
        <title>Large-Scale Comparative Analyses of Tick Genomes Elucidate Their Genetic Diversity and Vector Capacities.</title>
        <authorList>
            <consortium name="Tick Genome and Microbiome Consortium (TIGMIC)"/>
            <person name="Jia N."/>
            <person name="Wang J."/>
            <person name="Shi W."/>
            <person name="Du L."/>
            <person name="Sun Y."/>
            <person name="Zhan W."/>
            <person name="Jiang J.F."/>
            <person name="Wang Q."/>
            <person name="Zhang B."/>
            <person name="Ji P."/>
            <person name="Bell-Sakyi L."/>
            <person name="Cui X.M."/>
            <person name="Yuan T.T."/>
            <person name="Jiang B.G."/>
            <person name="Yang W.F."/>
            <person name="Lam T.T."/>
            <person name="Chang Q.C."/>
            <person name="Ding S.J."/>
            <person name="Wang X.J."/>
            <person name="Zhu J.G."/>
            <person name="Ruan X.D."/>
            <person name="Zhao L."/>
            <person name="Wei J.T."/>
            <person name="Ye R.Z."/>
            <person name="Que T.C."/>
            <person name="Du C.H."/>
            <person name="Zhou Y.H."/>
            <person name="Cheng J.X."/>
            <person name="Dai P.F."/>
            <person name="Guo W.B."/>
            <person name="Han X.H."/>
            <person name="Huang E.J."/>
            <person name="Li L.F."/>
            <person name="Wei W."/>
            <person name="Gao Y.C."/>
            <person name="Liu J.Z."/>
            <person name="Shao H.Z."/>
            <person name="Wang X."/>
            <person name="Wang C.C."/>
            <person name="Yang T.C."/>
            <person name="Huo Q.B."/>
            <person name="Li W."/>
            <person name="Chen H.Y."/>
            <person name="Chen S.E."/>
            <person name="Zhou L.G."/>
            <person name="Ni X.B."/>
            <person name="Tian J.H."/>
            <person name="Sheng Y."/>
            <person name="Liu T."/>
            <person name="Pan Y.S."/>
            <person name="Xia L.Y."/>
            <person name="Li J."/>
            <person name="Zhao F."/>
            <person name="Cao W.C."/>
        </authorList>
    </citation>
    <scope>NUCLEOTIDE SEQUENCE</scope>
    <source>
        <strain evidence="2">Rmic-2018</strain>
    </source>
</reference>
<dbReference type="GO" id="GO:0048488">
    <property type="term" value="P:synaptic vesicle endocytosis"/>
    <property type="evidence" value="ECO:0007669"/>
    <property type="project" value="TreeGrafter"/>
</dbReference>
<evidence type="ECO:0000259" key="1">
    <source>
        <dbReference type="SMART" id="SM01220"/>
    </source>
</evidence>
<dbReference type="Pfam" id="PF25040">
    <property type="entry name" value="BLTP1_C"/>
    <property type="match status" value="2"/>
</dbReference>
<dbReference type="PANTHER" id="PTHR31640">
    <property type="entry name" value="TRANSMEMBRANE PROTEIN KIAA1109"/>
    <property type="match status" value="1"/>
</dbReference>
<evidence type="ECO:0000313" key="3">
    <source>
        <dbReference type="Proteomes" id="UP000821866"/>
    </source>
</evidence>
<evidence type="ECO:0000313" key="2">
    <source>
        <dbReference type="EMBL" id="KAH8040923.1"/>
    </source>
</evidence>
<dbReference type="SMART" id="SM01220">
    <property type="entry name" value="FSA_C"/>
    <property type="match status" value="1"/>
</dbReference>
<dbReference type="Proteomes" id="UP000821866">
    <property type="component" value="Chromosome 1"/>
</dbReference>
<comment type="caution">
    <text evidence="2">The sequence shown here is derived from an EMBL/GenBank/DDBJ whole genome shotgun (WGS) entry which is preliminary data.</text>
</comment>
<dbReference type="InterPro" id="IPR056742">
    <property type="entry name" value="BLTP1_C"/>
</dbReference>
<dbReference type="VEuPathDB" id="VectorBase:LOC119178733"/>
<dbReference type="InterPro" id="IPR033616">
    <property type="entry name" value="BLTP1"/>
</dbReference>